<evidence type="ECO:0000313" key="2">
    <source>
        <dbReference type="EMBL" id="PLN77400.1"/>
    </source>
</evidence>
<protein>
    <submittedName>
        <fullName evidence="2">Uncharacterized protein</fullName>
    </submittedName>
</protein>
<evidence type="ECO:0000313" key="3">
    <source>
        <dbReference type="Proteomes" id="UP000235023"/>
    </source>
</evidence>
<dbReference type="OrthoDB" id="422086at2759"/>
<evidence type="ECO:0000256" key="1">
    <source>
        <dbReference type="SAM" id="MobiDB-lite"/>
    </source>
</evidence>
<sequence length="408" mass="44839">MVDSIHIPNHNMDSIKRISGIIINSIEDVLDKVIFAGLEESLHAPKLSNCEFITSLSQTTKMGSTSPESDKEYPVADVDDAAGFMAAARKLQETFPAYTSAASIRQDNKAESVSDLAGDDHGTSVREVITPFDEPAGHDRVTTANPEVTTPSDEWGNGVHSKIDDKLSVNDADPAAAARDAISFGSPAARSPAFGAPLDSPEDREEDREQQITFKTWGQPEERSKPASRVRRVILTGLPSGWRTTNKVLSLIHGGIVESVYVTPTGKAHILFCDHEACDAFYKKYPNGIDLENKWTAFVEMGHEVDVVSSALAYNLSVGSSRVVRVVGANMDVTMEQLYNLAKTGNRKVEKILDTYVPETPRNVIFRFCSIENAVHFHKMLVRDADWEHCNIRYGTDPCELATGYHAD</sequence>
<feature type="compositionally biased region" description="Basic and acidic residues" evidence="1">
    <location>
        <begin position="106"/>
        <end position="123"/>
    </location>
</feature>
<accession>A0A2J5HK68</accession>
<feature type="compositionally biased region" description="Polar residues" evidence="1">
    <location>
        <begin position="142"/>
        <end position="152"/>
    </location>
</feature>
<name>A0A2J5HK68_9EURO</name>
<keyword evidence="3" id="KW-1185">Reference proteome</keyword>
<reference evidence="3" key="1">
    <citation type="submission" date="2017-12" db="EMBL/GenBank/DDBJ databases">
        <authorList>
            <consortium name="DOE Joint Genome Institute"/>
            <person name="Mondo S.J."/>
            <person name="Kjaerbolling I."/>
            <person name="Vesth T.C."/>
            <person name="Frisvad J.C."/>
            <person name="Nybo J.L."/>
            <person name="Theobald S."/>
            <person name="Kuo A."/>
            <person name="Bowyer P."/>
            <person name="Matsuda Y."/>
            <person name="Lyhne E.K."/>
            <person name="Kogle M.E."/>
            <person name="Clum A."/>
            <person name="Lipzen A."/>
            <person name="Salamov A."/>
            <person name="Ngan C.Y."/>
            <person name="Daum C."/>
            <person name="Chiniquy J."/>
            <person name="Barry K."/>
            <person name="LaButti K."/>
            <person name="Haridas S."/>
            <person name="Simmons B.A."/>
            <person name="Magnuson J.K."/>
            <person name="Mortensen U.H."/>
            <person name="Larsen T.O."/>
            <person name="Grigoriev I.V."/>
            <person name="Baker S.E."/>
            <person name="Andersen M.R."/>
            <person name="Nordberg H.P."/>
            <person name="Cantor M.N."/>
            <person name="Hua S.X."/>
        </authorList>
    </citation>
    <scope>NUCLEOTIDE SEQUENCE [LARGE SCALE GENOMIC DNA]</scope>
    <source>
        <strain evidence="3">IBT 19404</strain>
    </source>
</reference>
<feature type="region of interest" description="Disordered" evidence="1">
    <location>
        <begin position="104"/>
        <end position="123"/>
    </location>
</feature>
<feature type="region of interest" description="Disordered" evidence="1">
    <location>
        <begin position="130"/>
        <end position="160"/>
    </location>
</feature>
<gene>
    <name evidence="2" type="ORF">BDW42DRAFT_176855</name>
</gene>
<organism evidence="2 3">
    <name type="scientific">Aspergillus taichungensis</name>
    <dbReference type="NCBI Taxonomy" id="482145"/>
    <lineage>
        <taxon>Eukaryota</taxon>
        <taxon>Fungi</taxon>
        <taxon>Dikarya</taxon>
        <taxon>Ascomycota</taxon>
        <taxon>Pezizomycotina</taxon>
        <taxon>Eurotiomycetes</taxon>
        <taxon>Eurotiomycetidae</taxon>
        <taxon>Eurotiales</taxon>
        <taxon>Aspergillaceae</taxon>
        <taxon>Aspergillus</taxon>
        <taxon>Aspergillus subgen. Circumdati</taxon>
    </lineage>
</organism>
<dbReference type="AlphaFoldDB" id="A0A2J5HK68"/>
<proteinExistence type="predicted"/>
<feature type="region of interest" description="Disordered" evidence="1">
    <location>
        <begin position="183"/>
        <end position="210"/>
    </location>
</feature>
<dbReference type="EMBL" id="KZ559596">
    <property type="protein sequence ID" value="PLN77400.1"/>
    <property type="molecule type" value="Genomic_DNA"/>
</dbReference>
<dbReference type="Proteomes" id="UP000235023">
    <property type="component" value="Unassembled WGS sequence"/>
</dbReference>